<dbReference type="InterPro" id="IPR036034">
    <property type="entry name" value="PDZ_sf"/>
</dbReference>
<dbReference type="InterPro" id="IPR009003">
    <property type="entry name" value="Peptidase_S1_PA"/>
</dbReference>
<accession>A0A9D2A7P9</accession>
<dbReference type="InterPro" id="IPR043504">
    <property type="entry name" value="Peptidase_S1_PA_chymotrypsin"/>
</dbReference>
<dbReference type="Gene3D" id="2.30.42.10">
    <property type="match status" value="1"/>
</dbReference>
<dbReference type="Pfam" id="PF13180">
    <property type="entry name" value="PDZ_2"/>
    <property type="match status" value="1"/>
</dbReference>
<evidence type="ECO:0000256" key="1">
    <source>
        <dbReference type="ARBA" id="ARBA00010541"/>
    </source>
</evidence>
<dbReference type="Pfam" id="PF13365">
    <property type="entry name" value="Trypsin_2"/>
    <property type="match status" value="1"/>
</dbReference>
<organism evidence="6 7">
    <name type="scientific">Candidatus Nesterenkonia stercoripullorum</name>
    <dbReference type="NCBI Taxonomy" id="2838701"/>
    <lineage>
        <taxon>Bacteria</taxon>
        <taxon>Bacillati</taxon>
        <taxon>Actinomycetota</taxon>
        <taxon>Actinomycetes</taxon>
        <taxon>Micrococcales</taxon>
        <taxon>Micrococcaceae</taxon>
        <taxon>Nesterenkonia</taxon>
    </lineage>
</organism>
<dbReference type="InterPro" id="IPR051201">
    <property type="entry name" value="Chloro_Bact_Ser_Proteases"/>
</dbReference>
<name>A0A9D2A7P9_9MICC</name>
<dbReference type="InterPro" id="IPR001940">
    <property type="entry name" value="Peptidase_S1C"/>
</dbReference>
<dbReference type="SMART" id="SM00228">
    <property type="entry name" value="PDZ"/>
    <property type="match status" value="1"/>
</dbReference>
<dbReference type="GO" id="GO:0006508">
    <property type="term" value="P:proteolysis"/>
    <property type="evidence" value="ECO:0007669"/>
    <property type="project" value="UniProtKB-KW"/>
</dbReference>
<feature type="region of interest" description="Disordered" evidence="4">
    <location>
        <begin position="275"/>
        <end position="308"/>
    </location>
</feature>
<keyword evidence="2" id="KW-0645">Protease</keyword>
<dbReference type="PANTHER" id="PTHR43343">
    <property type="entry name" value="PEPTIDASE S12"/>
    <property type="match status" value="1"/>
</dbReference>
<feature type="region of interest" description="Disordered" evidence="4">
    <location>
        <begin position="1"/>
        <end position="51"/>
    </location>
</feature>
<gene>
    <name evidence="6" type="ORF">H9871_09435</name>
</gene>
<dbReference type="AlphaFoldDB" id="A0A9D2A7P9"/>
<evidence type="ECO:0000313" key="6">
    <source>
        <dbReference type="EMBL" id="HIX00353.1"/>
    </source>
</evidence>
<reference evidence="6" key="2">
    <citation type="submission" date="2021-04" db="EMBL/GenBank/DDBJ databases">
        <authorList>
            <person name="Gilroy R."/>
        </authorList>
    </citation>
    <scope>NUCLEOTIDE SEQUENCE</scope>
    <source>
        <strain evidence="6">ChiHejej3B27-3195</strain>
    </source>
</reference>
<dbReference type="PANTHER" id="PTHR43343:SF3">
    <property type="entry name" value="PROTEASE DO-LIKE 8, CHLOROPLASTIC"/>
    <property type="match status" value="1"/>
</dbReference>
<comment type="caution">
    <text evidence="6">The sequence shown here is derived from an EMBL/GenBank/DDBJ whole genome shotgun (WGS) entry which is preliminary data.</text>
</comment>
<feature type="domain" description="PDZ" evidence="5">
    <location>
        <begin position="391"/>
        <end position="486"/>
    </location>
</feature>
<evidence type="ECO:0000259" key="5">
    <source>
        <dbReference type="PROSITE" id="PS50106"/>
    </source>
</evidence>
<proteinExistence type="inferred from homology"/>
<dbReference type="EMBL" id="DXGD01000349">
    <property type="protein sequence ID" value="HIX00353.1"/>
    <property type="molecule type" value="Genomic_DNA"/>
</dbReference>
<evidence type="ECO:0000313" key="7">
    <source>
        <dbReference type="Proteomes" id="UP000824151"/>
    </source>
</evidence>
<sequence>MPLGPPPEAPPAEGGPTHQSWQGAPSGYGHAQGFSGQVPEHQDAQFGAVPYGAAPYGQDPYGAAPYGGGHYPPGAGPSPAPAGGSRGRRSIGVGGFVAGVVIAGLLGGGIGAGATGLLSGGGDGPSSSSGIEINNPENASAVTAAASKASPSVVTLGVSDGANSGSGSGIVLDDEGHVLTNTHVVTLGGASADPTVEARMSDGSVTSAEVVGTDPLSDLAVVKLDDTDGIEPAELGSSGDLNVGDPAVAIGAPLGLSGTVTDGIVSTLDRTISVASSAVEEEPGDQPSDAPNDAPEGDGGPGDEDSDGFEFFFPDMEGSSAQGEIYINVIQTDAAINRGNSGGALVDDEGKVIGVNVAIASAGGMTESEGGSIGVGFAIPIDYAKRVADDIIDDGEVSHGLLGVTVAAAGLEGGASGQQQGQQSFTTGALVDEVADGSPADDAGFERGDVITSVDGRPVEDSVSLTAVVREYAAGDTISVTYQRDGNEDTADVTLEGM</sequence>
<keyword evidence="3" id="KW-0378">Hydrolase</keyword>
<evidence type="ECO:0000256" key="3">
    <source>
        <dbReference type="ARBA" id="ARBA00022801"/>
    </source>
</evidence>
<feature type="compositionally biased region" description="Pro residues" evidence="4">
    <location>
        <begin position="1"/>
        <end position="10"/>
    </location>
</feature>
<dbReference type="Gene3D" id="2.40.10.10">
    <property type="entry name" value="Trypsin-like serine proteases"/>
    <property type="match status" value="2"/>
</dbReference>
<comment type="similarity">
    <text evidence="1">Belongs to the peptidase S1C family.</text>
</comment>
<dbReference type="SUPFAM" id="SSF50156">
    <property type="entry name" value="PDZ domain-like"/>
    <property type="match status" value="1"/>
</dbReference>
<evidence type="ECO:0000256" key="2">
    <source>
        <dbReference type="ARBA" id="ARBA00022670"/>
    </source>
</evidence>
<protein>
    <submittedName>
        <fullName evidence="6">Trypsin-like peptidase domain-containing protein</fullName>
    </submittedName>
</protein>
<dbReference type="InterPro" id="IPR001478">
    <property type="entry name" value="PDZ"/>
</dbReference>
<dbReference type="SUPFAM" id="SSF50494">
    <property type="entry name" value="Trypsin-like serine proteases"/>
    <property type="match status" value="1"/>
</dbReference>
<reference evidence="6" key="1">
    <citation type="journal article" date="2021" name="PeerJ">
        <title>Extensive microbial diversity within the chicken gut microbiome revealed by metagenomics and culture.</title>
        <authorList>
            <person name="Gilroy R."/>
            <person name="Ravi A."/>
            <person name="Getino M."/>
            <person name="Pursley I."/>
            <person name="Horton D.L."/>
            <person name="Alikhan N.F."/>
            <person name="Baker D."/>
            <person name="Gharbi K."/>
            <person name="Hall N."/>
            <person name="Watson M."/>
            <person name="Adriaenssens E.M."/>
            <person name="Foster-Nyarko E."/>
            <person name="Jarju S."/>
            <person name="Secka A."/>
            <person name="Antonio M."/>
            <person name="Oren A."/>
            <person name="Chaudhuri R.R."/>
            <person name="La Ragione R."/>
            <person name="Hildebrand F."/>
            <person name="Pallen M.J."/>
        </authorList>
    </citation>
    <scope>NUCLEOTIDE SEQUENCE</scope>
    <source>
        <strain evidence="6">ChiHejej3B27-3195</strain>
    </source>
</reference>
<evidence type="ECO:0000256" key="4">
    <source>
        <dbReference type="SAM" id="MobiDB-lite"/>
    </source>
</evidence>
<dbReference type="PROSITE" id="PS50106">
    <property type="entry name" value="PDZ"/>
    <property type="match status" value="1"/>
</dbReference>
<dbReference type="PRINTS" id="PR00834">
    <property type="entry name" value="PROTEASES2C"/>
</dbReference>
<feature type="region of interest" description="Disordered" evidence="4">
    <location>
        <begin position="64"/>
        <end position="87"/>
    </location>
</feature>
<dbReference type="GO" id="GO:0004252">
    <property type="term" value="F:serine-type endopeptidase activity"/>
    <property type="evidence" value="ECO:0007669"/>
    <property type="project" value="InterPro"/>
</dbReference>
<dbReference type="Proteomes" id="UP000824151">
    <property type="component" value="Unassembled WGS sequence"/>
</dbReference>